<proteinExistence type="predicted"/>
<dbReference type="Proteomes" id="UP001159363">
    <property type="component" value="Chromosome 14"/>
</dbReference>
<name>A0ABQ9G4L7_9NEOP</name>
<protein>
    <submittedName>
        <fullName evidence="1">Uncharacterized protein</fullName>
    </submittedName>
</protein>
<keyword evidence="2" id="KW-1185">Reference proteome</keyword>
<organism evidence="1 2">
    <name type="scientific">Dryococelus australis</name>
    <dbReference type="NCBI Taxonomy" id="614101"/>
    <lineage>
        <taxon>Eukaryota</taxon>
        <taxon>Metazoa</taxon>
        <taxon>Ecdysozoa</taxon>
        <taxon>Arthropoda</taxon>
        <taxon>Hexapoda</taxon>
        <taxon>Insecta</taxon>
        <taxon>Pterygota</taxon>
        <taxon>Neoptera</taxon>
        <taxon>Polyneoptera</taxon>
        <taxon>Phasmatodea</taxon>
        <taxon>Verophasmatodea</taxon>
        <taxon>Anareolatae</taxon>
        <taxon>Phasmatidae</taxon>
        <taxon>Eurycanthinae</taxon>
        <taxon>Dryococelus</taxon>
    </lineage>
</organism>
<reference evidence="1 2" key="1">
    <citation type="submission" date="2023-02" db="EMBL/GenBank/DDBJ databases">
        <title>LHISI_Scaffold_Assembly.</title>
        <authorList>
            <person name="Stuart O.P."/>
            <person name="Cleave R."/>
            <person name="Magrath M.J.L."/>
            <person name="Mikheyev A.S."/>
        </authorList>
    </citation>
    <scope>NUCLEOTIDE SEQUENCE [LARGE SCALE GENOMIC DNA]</scope>
    <source>
        <strain evidence="1">Daus_M_001</strain>
        <tissue evidence="1">Leg muscle</tissue>
    </source>
</reference>
<accession>A0ABQ9G4L7</accession>
<sequence length="97" mass="11211">MVMTSSNKVEHSKQLEKFDDAYYKVVCVAETLKTANNHPVACLNRPSSRQAPHIFWRNHRLDLINVERFTYFKSSLSGEPLTRIHSLLMTSDNFNIA</sequence>
<evidence type="ECO:0000313" key="2">
    <source>
        <dbReference type="Proteomes" id="UP001159363"/>
    </source>
</evidence>
<gene>
    <name evidence="1" type="ORF">PR048_031211</name>
</gene>
<evidence type="ECO:0000313" key="1">
    <source>
        <dbReference type="EMBL" id="KAJ8867410.1"/>
    </source>
</evidence>
<dbReference type="EMBL" id="JARBHB010000015">
    <property type="protein sequence ID" value="KAJ8867410.1"/>
    <property type="molecule type" value="Genomic_DNA"/>
</dbReference>
<comment type="caution">
    <text evidence="1">The sequence shown here is derived from an EMBL/GenBank/DDBJ whole genome shotgun (WGS) entry which is preliminary data.</text>
</comment>